<name>A0A6V8LL31_9ACTN</name>
<keyword evidence="2" id="KW-1185">Reference proteome</keyword>
<gene>
    <name evidence="1" type="ORF">Prum_069870</name>
</gene>
<reference evidence="1 2" key="1">
    <citation type="submission" date="2020-03" db="EMBL/GenBank/DDBJ databases">
        <title>Whole genome shotgun sequence of Phytohabitans rumicis NBRC 108638.</title>
        <authorList>
            <person name="Komaki H."/>
            <person name="Tamura T."/>
        </authorList>
    </citation>
    <scope>NUCLEOTIDE SEQUENCE [LARGE SCALE GENOMIC DNA]</scope>
    <source>
        <strain evidence="1 2">NBRC 108638</strain>
    </source>
</reference>
<comment type="caution">
    <text evidence="1">The sequence shown here is derived from an EMBL/GenBank/DDBJ whole genome shotgun (WGS) entry which is preliminary data.</text>
</comment>
<dbReference type="AlphaFoldDB" id="A0A6V8LL31"/>
<dbReference type="Proteomes" id="UP000482960">
    <property type="component" value="Unassembled WGS sequence"/>
</dbReference>
<protein>
    <submittedName>
        <fullName evidence="1">Uncharacterized protein</fullName>
    </submittedName>
</protein>
<accession>A0A6V8LL31</accession>
<dbReference type="EMBL" id="BLPG01000001">
    <property type="protein sequence ID" value="GFJ93345.1"/>
    <property type="molecule type" value="Genomic_DNA"/>
</dbReference>
<reference evidence="1 2" key="2">
    <citation type="submission" date="2020-03" db="EMBL/GenBank/DDBJ databases">
        <authorList>
            <person name="Ichikawa N."/>
            <person name="Kimura A."/>
            <person name="Kitahashi Y."/>
            <person name="Uohara A."/>
        </authorList>
    </citation>
    <scope>NUCLEOTIDE SEQUENCE [LARGE SCALE GENOMIC DNA]</scope>
    <source>
        <strain evidence="1 2">NBRC 108638</strain>
    </source>
</reference>
<sequence length="87" mass="9482">MVGSCRSRSTWTDPASPRAFADFRATALATAAGPRDFVPGQNARDADLDVTIAQFADRLDAYISLIGYLARPEADIRCLDRPAQRPI</sequence>
<evidence type="ECO:0000313" key="1">
    <source>
        <dbReference type="EMBL" id="GFJ93345.1"/>
    </source>
</evidence>
<evidence type="ECO:0000313" key="2">
    <source>
        <dbReference type="Proteomes" id="UP000482960"/>
    </source>
</evidence>
<proteinExistence type="predicted"/>
<organism evidence="1 2">
    <name type="scientific">Phytohabitans rumicis</name>
    <dbReference type="NCBI Taxonomy" id="1076125"/>
    <lineage>
        <taxon>Bacteria</taxon>
        <taxon>Bacillati</taxon>
        <taxon>Actinomycetota</taxon>
        <taxon>Actinomycetes</taxon>
        <taxon>Micromonosporales</taxon>
        <taxon>Micromonosporaceae</taxon>
    </lineage>
</organism>